<dbReference type="Proteomes" id="UP000652761">
    <property type="component" value="Unassembled WGS sequence"/>
</dbReference>
<accession>A0A843XWB9</accession>
<proteinExistence type="predicted"/>
<dbReference type="EMBL" id="NMUH01015831">
    <property type="protein sequence ID" value="MQM23321.1"/>
    <property type="molecule type" value="Genomic_DNA"/>
</dbReference>
<protein>
    <submittedName>
        <fullName evidence="1">Uncharacterized protein</fullName>
    </submittedName>
</protein>
<gene>
    <name evidence="1" type="ORF">Taro_056386</name>
</gene>
<evidence type="ECO:0000313" key="1">
    <source>
        <dbReference type="EMBL" id="MQM23321.1"/>
    </source>
</evidence>
<evidence type="ECO:0000313" key="2">
    <source>
        <dbReference type="Proteomes" id="UP000652761"/>
    </source>
</evidence>
<reference evidence="1" key="1">
    <citation type="submission" date="2017-07" db="EMBL/GenBank/DDBJ databases">
        <title>Taro Niue Genome Assembly and Annotation.</title>
        <authorList>
            <person name="Atibalentja N."/>
            <person name="Keating K."/>
            <person name="Fields C.J."/>
        </authorList>
    </citation>
    <scope>NUCLEOTIDE SEQUENCE</scope>
    <source>
        <strain evidence="1">Niue_2</strain>
        <tissue evidence="1">Leaf</tissue>
    </source>
</reference>
<keyword evidence="2" id="KW-1185">Reference proteome</keyword>
<organism evidence="1 2">
    <name type="scientific">Colocasia esculenta</name>
    <name type="common">Wild taro</name>
    <name type="synonym">Arum esculentum</name>
    <dbReference type="NCBI Taxonomy" id="4460"/>
    <lineage>
        <taxon>Eukaryota</taxon>
        <taxon>Viridiplantae</taxon>
        <taxon>Streptophyta</taxon>
        <taxon>Embryophyta</taxon>
        <taxon>Tracheophyta</taxon>
        <taxon>Spermatophyta</taxon>
        <taxon>Magnoliopsida</taxon>
        <taxon>Liliopsida</taxon>
        <taxon>Araceae</taxon>
        <taxon>Aroideae</taxon>
        <taxon>Colocasieae</taxon>
        <taxon>Colocasia</taxon>
    </lineage>
</organism>
<dbReference type="AlphaFoldDB" id="A0A843XWB9"/>
<sequence length="341" mass="37186">MSLCRVRGERGCSVCSCHGGAVGGGLAGSGLPHMEDAGRQVQGCCLWNRWKVPRRCWLSPCCWGVCCHCCVFGLVYLCAVVRCARDIELSRCLACCVALLVERCDTCLWLSSAWCWLVVDSSEVLLEFFSVGSDGRLFRARFCYCRAPQSLRCVFGWLVHSGGFFPERCLSGSGGGSPKTGLRCFCSPACCSVLSNGPCCLVVGLCILVKVLPRIALCRFWWRFFPGVLRVCFGPLLCCPCGSKCAVRLGCVLVRVSQDGSWRFWWRFSPKLLRVVLVVAALSLCRGELSSLPVGLFVLQSTWALSLVWLVVSKFLGCVGGTSCVPVVGWFASFSAPCVLL</sequence>
<name>A0A843XWB9_COLES</name>
<comment type="caution">
    <text evidence="1">The sequence shown here is derived from an EMBL/GenBank/DDBJ whole genome shotgun (WGS) entry which is preliminary data.</text>
</comment>